<comment type="caution">
    <text evidence="3">The sequence shown here is derived from an EMBL/GenBank/DDBJ whole genome shotgun (WGS) entry which is preliminary data.</text>
</comment>
<reference evidence="3 4" key="1">
    <citation type="submission" date="2021-04" db="EMBL/GenBank/DDBJ databases">
        <title>Mariniflexile gromovii gen. nov., sp. nov., a gliding bacterium isolated from the sea urchin Strongylocentrotus intermedius.</title>
        <authorList>
            <person name="Ko S."/>
            <person name="Le V."/>
            <person name="Ahn C.-Y."/>
            <person name="Oh H.-M."/>
        </authorList>
    </citation>
    <scope>NUCLEOTIDE SEQUENCE [LARGE SCALE GENOMIC DNA]</scope>
    <source>
        <strain evidence="3 4">KCTC 12570</strain>
    </source>
</reference>
<proteinExistence type="inferred from homology"/>
<gene>
    <name evidence="3" type="ORF">J8H85_10410</name>
</gene>
<accession>A0ABS4BW60</accession>
<dbReference type="EMBL" id="JAGJCB010000009">
    <property type="protein sequence ID" value="MBP0904241.1"/>
    <property type="molecule type" value="Genomic_DNA"/>
</dbReference>
<evidence type="ECO:0000259" key="2">
    <source>
        <dbReference type="Pfam" id="PF08327"/>
    </source>
</evidence>
<protein>
    <submittedName>
        <fullName evidence="3">SRPBCC domain-containing protein</fullName>
    </submittedName>
</protein>
<dbReference type="RefSeq" id="WP_209655138.1">
    <property type="nucleotide sequence ID" value="NZ_JAGJCB010000009.1"/>
</dbReference>
<sequence length="163" mass="18733">MSTKTKITAEPNKQELFITREFDAPRELVFKAFTTPEILLQFYAPFGIKMKFNYANFQSGGSYSWTHSDGADKIYCMFKGVIHEILPPQRMIQTVEMENQPKGGQVCLEIFTFEELGNSKTKLIVQNVFRSIEDRDEMVQSGFESGVVAIFEQLDILIKENKI</sequence>
<dbReference type="Pfam" id="PF08327">
    <property type="entry name" value="AHSA1"/>
    <property type="match status" value="1"/>
</dbReference>
<dbReference type="SUPFAM" id="SSF55961">
    <property type="entry name" value="Bet v1-like"/>
    <property type="match status" value="1"/>
</dbReference>
<dbReference type="Proteomes" id="UP000670776">
    <property type="component" value="Unassembled WGS sequence"/>
</dbReference>
<keyword evidence="4" id="KW-1185">Reference proteome</keyword>
<name>A0ABS4BW60_9FLAO</name>
<dbReference type="InterPro" id="IPR013538">
    <property type="entry name" value="ASHA1/2-like_C"/>
</dbReference>
<feature type="domain" description="Activator of Hsp90 ATPase homologue 1/2-like C-terminal" evidence="2">
    <location>
        <begin position="23"/>
        <end position="157"/>
    </location>
</feature>
<dbReference type="Gene3D" id="3.30.530.20">
    <property type="match status" value="1"/>
</dbReference>
<dbReference type="InterPro" id="IPR023393">
    <property type="entry name" value="START-like_dom_sf"/>
</dbReference>
<evidence type="ECO:0000313" key="3">
    <source>
        <dbReference type="EMBL" id="MBP0904241.1"/>
    </source>
</evidence>
<organism evidence="3 4">
    <name type="scientific">Mariniflexile gromovii</name>
    <dbReference type="NCBI Taxonomy" id="362523"/>
    <lineage>
        <taxon>Bacteria</taxon>
        <taxon>Pseudomonadati</taxon>
        <taxon>Bacteroidota</taxon>
        <taxon>Flavobacteriia</taxon>
        <taxon>Flavobacteriales</taxon>
        <taxon>Flavobacteriaceae</taxon>
        <taxon>Mariniflexile</taxon>
    </lineage>
</organism>
<comment type="similarity">
    <text evidence="1">Belongs to the AHA1 family.</text>
</comment>
<evidence type="ECO:0000256" key="1">
    <source>
        <dbReference type="ARBA" id="ARBA00006817"/>
    </source>
</evidence>
<evidence type="ECO:0000313" key="4">
    <source>
        <dbReference type="Proteomes" id="UP000670776"/>
    </source>
</evidence>